<protein>
    <submittedName>
        <fullName evidence="2">Uncharacterized protein</fullName>
    </submittedName>
</protein>
<proteinExistence type="predicted"/>
<accession>A0A2Z5FW83</accession>
<evidence type="ECO:0000256" key="1">
    <source>
        <dbReference type="SAM" id="MobiDB-lite"/>
    </source>
</evidence>
<keyword evidence="3" id="KW-1185">Reference proteome</keyword>
<evidence type="ECO:0000313" key="2">
    <source>
        <dbReference type="EMBL" id="AXC11118.1"/>
    </source>
</evidence>
<feature type="region of interest" description="Disordered" evidence="1">
    <location>
        <begin position="19"/>
        <end position="44"/>
    </location>
</feature>
<gene>
    <name evidence="2" type="ORF">ACPOL_1776</name>
</gene>
<dbReference type="KEGG" id="abas:ACPOL_1776"/>
<organism evidence="2 3">
    <name type="scientific">Acidisarcina polymorpha</name>
    <dbReference type="NCBI Taxonomy" id="2211140"/>
    <lineage>
        <taxon>Bacteria</taxon>
        <taxon>Pseudomonadati</taxon>
        <taxon>Acidobacteriota</taxon>
        <taxon>Terriglobia</taxon>
        <taxon>Terriglobales</taxon>
        <taxon>Acidobacteriaceae</taxon>
        <taxon>Acidisarcina</taxon>
    </lineage>
</organism>
<name>A0A2Z5FW83_9BACT</name>
<evidence type="ECO:0000313" key="3">
    <source>
        <dbReference type="Proteomes" id="UP000253606"/>
    </source>
</evidence>
<reference evidence="2 3" key="1">
    <citation type="journal article" date="2018" name="Front. Microbiol.">
        <title>Hydrolytic Capabilities as a Key to Environmental Success: Chitinolytic and Cellulolytic Acidobacteria From Acidic Sub-arctic Soils and Boreal Peatlands.</title>
        <authorList>
            <person name="Belova S.E."/>
            <person name="Ravin N.V."/>
            <person name="Pankratov T.A."/>
            <person name="Rakitin A.L."/>
            <person name="Ivanova A.A."/>
            <person name="Beletsky A.V."/>
            <person name="Mardanov A.V."/>
            <person name="Sinninghe Damste J.S."/>
            <person name="Dedysh S.N."/>
        </authorList>
    </citation>
    <scope>NUCLEOTIDE SEQUENCE [LARGE SCALE GENOMIC DNA]</scope>
    <source>
        <strain evidence="2 3">SBC82</strain>
    </source>
</reference>
<dbReference type="EMBL" id="CP030840">
    <property type="protein sequence ID" value="AXC11118.1"/>
    <property type="molecule type" value="Genomic_DNA"/>
</dbReference>
<dbReference type="Proteomes" id="UP000253606">
    <property type="component" value="Chromosome"/>
</dbReference>
<dbReference type="AlphaFoldDB" id="A0A2Z5FW83"/>
<sequence>MSLLRVFGLPVERPLQKCSGKRAEDLTRKRSPLPLHAGDLNQED</sequence>